<feature type="region of interest" description="Disordered" evidence="1">
    <location>
        <begin position="504"/>
        <end position="525"/>
    </location>
</feature>
<reference evidence="2" key="1">
    <citation type="journal article" date="2020" name="Stud. Mycol.">
        <title>101 Dothideomycetes genomes: a test case for predicting lifestyles and emergence of pathogens.</title>
        <authorList>
            <person name="Haridas S."/>
            <person name="Albert R."/>
            <person name="Binder M."/>
            <person name="Bloem J."/>
            <person name="Labutti K."/>
            <person name="Salamov A."/>
            <person name="Andreopoulos B."/>
            <person name="Baker S."/>
            <person name="Barry K."/>
            <person name="Bills G."/>
            <person name="Bluhm B."/>
            <person name="Cannon C."/>
            <person name="Castanera R."/>
            <person name="Culley D."/>
            <person name="Daum C."/>
            <person name="Ezra D."/>
            <person name="Gonzalez J."/>
            <person name="Henrissat B."/>
            <person name="Kuo A."/>
            <person name="Liang C."/>
            <person name="Lipzen A."/>
            <person name="Lutzoni F."/>
            <person name="Magnuson J."/>
            <person name="Mondo S."/>
            <person name="Nolan M."/>
            <person name="Ohm R."/>
            <person name="Pangilinan J."/>
            <person name="Park H.-J."/>
            <person name="Ramirez L."/>
            <person name="Alfaro M."/>
            <person name="Sun H."/>
            <person name="Tritt A."/>
            <person name="Yoshinaga Y."/>
            <person name="Zwiers L.-H."/>
            <person name="Turgeon B."/>
            <person name="Goodwin S."/>
            <person name="Spatafora J."/>
            <person name="Crous P."/>
            <person name="Grigoriev I."/>
        </authorList>
    </citation>
    <scope>NUCLEOTIDE SEQUENCE</scope>
    <source>
        <strain evidence="2">HMLAC05119</strain>
    </source>
</reference>
<proteinExistence type="predicted"/>
<dbReference type="Pfam" id="PF08737">
    <property type="entry name" value="Rgp1"/>
    <property type="match status" value="1"/>
</dbReference>
<dbReference type="Gene3D" id="2.60.40.640">
    <property type="match status" value="1"/>
</dbReference>
<dbReference type="InterPro" id="IPR014752">
    <property type="entry name" value="Arrestin-like_C"/>
</dbReference>
<dbReference type="PANTHER" id="PTHR12507">
    <property type="entry name" value="REDUCED GROWTH PHENOTYPE 1 RGP1, YEAST -RELATED"/>
    <property type="match status" value="1"/>
</dbReference>
<feature type="region of interest" description="Disordered" evidence="1">
    <location>
        <begin position="34"/>
        <end position="168"/>
    </location>
</feature>
<organism evidence="2 3">
    <name type="scientific">Ampelomyces quisqualis</name>
    <name type="common">Powdery mildew agent</name>
    <dbReference type="NCBI Taxonomy" id="50730"/>
    <lineage>
        <taxon>Eukaryota</taxon>
        <taxon>Fungi</taxon>
        <taxon>Dikarya</taxon>
        <taxon>Ascomycota</taxon>
        <taxon>Pezizomycotina</taxon>
        <taxon>Dothideomycetes</taxon>
        <taxon>Pleosporomycetidae</taxon>
        <taxon>Pleosporales</taxon>
        <taxon>Pleosporineae</taxon>
        <taxon>Phaeosphaeriaceae</taxon>
        <taxon>Ampelomyces</taxon>
    </lineage>
</organism>
<accession>A0A6A5QM66</accession>
<dbReference type="InterPro" id="IPR014848">
    <property type="entry name" value="Rgp1"/>
</dbReference>
<protein>
    <submittedName>
        <fullName evidence="2">Rgp1-domain-containing protein</fullName>
    </submittedName>
</protein>
<dbReference type="OrthoDB" id="1918at2759"/>
<evidence type="ECO:0000313" key="3">
    <source>
        <dbReference type="Proteomes" id="UP000800096"/>
    </source>
</evidence>
<dbReference type="AlphaFoldDB" id="A0A6A5QM66"/>
<gene>
    <name evidence="2" type="ORF">BDU57DRAFT_517243</name>
</gene>
<name>A0A6A5QM66_AMPQU</name>
<keyword evidence="3" id="KW-1185">Reference proteome</keyword>
<feature type="compositionally biased region" description="Low complexity" evidence="1">
    <location>
        <begin position="512"/>
        <end position="524"/>
    </location>
</feature>
<feature type="compositionally biased region" description="Low complexity" evidence="1">
    <location>
        <begin position="64"/>
        <end position="78"/>
    </location>
</feature>
<sequence>MSASNMRVFVTWQNATVFAGEDVACTITFKNVAPPEARSRSPARKQNGFAPGGERQRKLAPVHSSTRPSASRTSSYASQKPPPLPLLAGNHGGHKSGRSLSTIVPRTDAAAATSRDKSAPGRPARGHARSGSLQIVPGRPSSYPANSPGHRSATHPSPLSGSIASPSIVHDSPSEFAFPARSGRRKVSHSFSQSFKFPAAPPTEDDTEPEGRSAAQNRRPSPRLPNDNRRTPTAHMADSLSPVARIISGSSMDGTSRSSGEFYSMSNNSTETLASEYIGHPSGQTRLLPRPMHQRQASHLAPPVRQSRPESLMMGYAQIMGSFTLDGSLINQAPFEEVKRKGVVGGQGGGGVVGVERTKRDSGLFGALGWGNIGESLGGLLGSSDPSSIRDMNRIATMKTVPLISTPQSILFVDLKLAPGESRSYTYSFTIPRGLPPSHKGKSMKVTYHLTIGTQRAGSTKDQQVKQVEVPFRVFGSVNSRGEILGHDLMSPYIILRDQARTTNLDAPPRPRSASPSQRASVSAKSDTFTDFLSYVDNLLDRPRQNSSMGLLSPTQPIPGRFPTLQEPQTMKESIDTAILRSNLTGAANQSANRFEIARSGRRVAVIMLARPAYRLGETMSAVIDFTGARIPCYSVHMALETSEKVDPAIALRSNASIYRVTKKSHASLSSNALFAQRLAFSPTIPPAATPEFITSGVSLEWKLRVEFITPRVGHNDGTASRTPVGDDLLEEIARDDRGVILAAAQRLMAESFEIHVPIRVYGAVSGAQDIADKGGWPV</sequence>
<feature type="region of interest" description="Disordered" evidence="1">
    <location>
        <begin position="189"/>
        <end position="238"/>
    </location>
</feature>
<evidence type="ECO:0000313" key="2">
    <source>
        <dbReference type="EMBL" id="KAF1916871.1"/>
    </source>
</evidence>
<feature type="compositionally biased region" description="Polar residues" evidence="1">
    <location>
        <begin position="154"/>
        <end position="165"/>
    </location>
</feature>
<evidence type="ECO:0000256" key="1">
    <source>
        <dbReference type="SAM" id="MobiDB-lite"/>
    </source>
</evidence>
<dbReference type="Proteomes" id="UP000800096">
    <property type="component" value="Unassembled WGS sequence"/>
</dbReference>
<dbReference type="EMBL" id="ML979135">
    <property type="protein sequence ID" value="KAF1916871.1"/>
    <property type="molecule type" value="Genomic_DNA"/>
</dbReference>